<organism evidence="2 3">
    <name type="scientific">Pelosinus baikalensis</name>
    <dbReference type="NCBI Taxonomy" id="2892015"/>
    <lineage>
        <taxon>Bacteria</taxon>
        <taxon>Bacillati</taxon>
        <taxon>Bacillota</taxon>
        <taxon>Negativicutes</taxon>
        <taxon>Selenomonadales</taxon>
        <taxon>Sporomusaceae</taxon>
        <taxon>Pelosinus</taxon>
    </lineage>
</organism>
<sequence>MERRKATMIPLVSFVGYSNSGKTTLLTKVIRELKNRGYRIAVIKHDCHDFEIDHAGTDTWRHRQAGAEVVCIASAHQVAIVQTLTQPLALDDIIQGINNVDLILTEGFKQEEKPQIEVHRQGREYIGLKKNRIALVADQQIYTGVPYFKLEEVKEVTDFLENRIRLSKV</sequence>
<dbReference type="PANTHER" id="PTHR40072:SF1">
    <property type="entry name" value="MOLYBDOPTERIN-GUANINE DINUCLEOTIDE BIOSYNTHESIS ADAPTER PROTEIN"/>
    <property type="match status" value="1"/>
</dbReference>
<dbReference type="SUPFAM" id="SSF52540">
    <property type="entry name" value="P-loop containing nucleoside triphosphate hydrolases"/>
    <property type="match status" value="1"/>
</dbReference>
<reference evidence="2" key="1">
    <citation type="submission" date="2021-11" db="EMBL/GenBank/DDBJ databases">
        <title>Description of a new species Pelosinus isolated from the bottom sediments of Lake Baikal.</title>
        <authorList>
            <person name="Zakharyuk A."/>
        </authorList>
    </citation>
    <scope>NUCLEOTIDE SEQUENCE</scope>
    <source>
        <strain evidence="2">Bkl1</strain>
    </source>
</reference>
<comment type="caution">
    <text evidence="2">The sequence shown here is derived from an EMBL/GenBank/DDBJ whole genome shotgun (WGS) entry which is preliminary data.</text>
</comment>
<dbReference type="Gene3D" id="3.40.50.300">
    <property type="entry name" value="P-loop containing nucleotide triphosphate hydrolases"/>
    <property type="match status" value="1"/>
</dbReference>
<dbReference type="InterPro" id="IPR027417">
    <property type="entry name" value="P-loop_NTPase"/>
</dbReference>
<dbReference type="NCBIfam" id="TIGR00176">
    <property type="entry name" value="mobB"/>
    <property type="match status" value="1"/>
</dbReference>
<keyword evidence="3" id="KW-1185">Reference proteome</keyword>
<name>A0ABS8HNY2_9FIRM</name>
<dbReference type="CDD" id="cd03116">
    <property type="entry name" value="MobB"/>
    <property type="match status" value="1"/>
</dbReference>
<accession>A0ABS8HNY2</accession>
<proteinExistence type="predicted"/>
<dbReference type="PANTHER" id="PTHR40072">
    <property type="entry name" value="MOLYBDOPTERIN-GUANINE DINUCLEOTIDE BIOSYNTHESIS ADAPTER PROTEIN-RELATED"/>
    <property type="match status" value="1"/>
</dbReference>
<dbReference type="Proteomes" id="UP001165492">
    <property type="component" value="Unassembled WGS sequence"/>
</dbReference>
<dbReference type="Pfam" id="PF03205">
    <property type="entry name" value="MobB"/>
    <property type="match status" value="1"/>
</dbReference>
<gene>
    <name evidence="2" type="primary">mobB</name>
    <name evidence="2" type="ORF">LMF89_05645</name>
</gene>
<protein>
    <submittedName>
        <fullName evidence="2">Molybdopterin-guanine dinucleotide biosynthesis protein B</fullName>
    </submittedName>
</protein>
<dbReference type="EMBL" id="JAJHJB010000005">
    <property type="protein sequence ID" value="MCC5464854.1"/>
    <property type="molecule type" value="Genomic_DNA"/>
</dbReference>
<evidence type="ECO:0000259" key="1">
    <source>
        <dbReference type="Pfam" id="PF03205"/>
    </source>
</evidence>
<dbReference type="InterPro" id="IPR052539">
    <property type="entry name" value="MGD_biosynthesis_adapter"/>
</dbReference>
<evidence type="ECO:0000313" key="2">
    <source>
        <dbReference type="EMBL" id="MCC5464854.1"/>
    </source>
</evidence>
<evidence type="ECO:0000313" key="3">
    <source>
        <dbReference type="Proteomes" id="UP001165492"/>
    </source>
</evidence>
<dbReference type="InterPro" id="IPR004435">
    <property type="entry name" value="MobB_dom"/>
</dbReference>
<feature type="domain" description="Molybdopterin-guanine dinucleotide biosynthesis protein B (MobB)" evidence="1">
    <location>
        <begin position="12"/>
        <end position="137"/>
    </location>
</feature>